<reference evidence="7" key="1">
    <citation type="submission" date="2021-10" db="EMBL/GenBank/DDBJ databases">
        <title>Tropical sea cucumber genome reveals ecological adaptation and Cuvierian tubules defense mechanism.</title>
        <authorList>
            <person name="Chen T."/>
        </authorList>
    </citation>
    <scope>NUCLEOTIDE SEQUENCE</scope>
    <source>
        <strain evidence="7">Nanhai2018</strain>
        <tissue evidence="7">Muscle</tissue>
    </source>
</reference>
<evidence type="ECO:0000259" key="6">
    <source>
        <dbReference type="PROSITE" id="PS50923"/>
    </source>
</evidence>
<evidence type="ECO:0000256" key="5">
    <source>
        <dbReference type="SAM" id="SignalP"/>
    </source>
</evidence>
<dbReference type="Proteomes" id="UP001152320">
    <property type="component" value="Chromosome 7"/>
</dbReference>
<evidence type="ECO:0000313" key="8">
    <source>
        <dbReference type="Proteomes" id="UP001152320"/>
    </source>
</evidence>
<evidence type="ECO:0000256" key="2">
    <source>
        <dbReference type="ARBA" id="ARBA00022737"/>
    </source>
</evidence>
<dbReference type="Gene3D" id="2.10.70.10">
    <property type="entry name" value="Complement Module, domain 1"/>
    <property type="match status" value="5"/>
</dbReference>
<sequence>MLLTKATFYVLIIIGNIVTASTPECLSRDVVAAGRPCARACSQDGTCRKRNKECVCDGLCGLSCLRKRCPTLTVPLNGNMVVNPPVRTIGAEVTYSCNDGYVLSGQRNRICQANKTWSGTEPMCTDSTTEVPSQECAERDTAAAGRNCRKACQPDGTCIKDNRECMCDGLCGLTCLKKRCPPLPTPRNGSFVINPDDRIIGAEVTYSCNNGYFISGRENRICQANKTWSGTQPTCTQPTTEVPCPILDLEDGALAYLDNNNQRIFEPHHGDIRVAVCNDGRLLRGTSQTRCISGSWQHALPSCEVEPCSVASLERYNMDIQYAVPPGSNEIEAGLKPAGTTANFICRQYGFEASRTKRCERGRWRGADPVCLRIPCDDELLENGDFTYTLNGVQYEDPVHGVVRSYNCYAGYTVEDDRPSQCDAGSWTRGLSNCIEIRCPTTQLDNGVLEYRDIDSRVTLDPKHTDFRIATCNTGYDLQGAEETQCLVGEWEDELPVCLEGPP</sequence>
<dbReference type="Pfam" id="PF00084">
    <property type="entry name" value="Sushi"/>
    <property type="match status" value="2"/>
</dbReference>
<feature type="domain" description="Sushi" evidence="6">
    <location>
        <begin position="242"/>
        <end position="305"/>
    </location>
</feature>
<dbReference type="InterPro" id="IPR000436">
    <property type="entry name" value="Sushi_SCR_CCP_dom"/>
</dbReference>
<dbReference type="PANTHER" id="PTHR45656:SF4">
    <property type="entry name" value="PROTEIN CBR-CLEC-78"/>
    <property type="match status" value="1"/>
</dbReference>
<evidence type="ECO:0000256" key="4">
    <source>
        <dbReference type="PROSITE-ProRule" id="PRU00302"/>
    </source>
</evidence>
<comment type="caution">
    <text evidence="4">Lacks conserved residue(s) required for the propagation of feature annotation.</text>
</comment>
<dbReference type="PANTHER" id="PTHR45656">
    <property type="entry name" value="PROTEIN CBR-CLEC-78"/>
    <property type="match status" value="1"/>
</dbReference>
<evidence type="ECO:0000256" key="1">
    <source>
        <dbReference type="ARBA" id="ARBA00022729"/>
    </source>
</evidence>
<feature type="domain" description="Sushi" evidence="6">
    <location>
        <begin position="178"/>
        <end position="237"/>
    </location>
</feature>
<comment type="caution">
    <text evidence="7">The sequence shown here is derived from an EMBL/GenBank/DDBJ whole genome shotgun (WGS) entry which is preliminary data.</text>
</comment>
<dbReference type="EMBL" id="JAIZAY010000007">
    <property type="protein sequence ID" value="KAJ8038235.1"/>
    <property type="molecule type" value="Genomic_DNA"/>
</dbReference>
<dbReference type="SUPFAM" id="SSF57535">
    <property type="entry name" value="Complement control module/SCR domain"/>
    <property type="match status" value="5"/>
</dbReference>
<evidence type="ECO:0000256" key="3">
    <source>
        <dbReference type="ARBA" id="ARBA00023157"/>
    </source>
</evidence>
<dbReference type="CDD" id="cd00033">
    <property type="entry name" value="CCP"/>
    <property type="match status" value="3"/>
</dbReference>
<gene>
    <name evidence="7" type="ORF">HOLleu_15599</name>
</gene>
<keyword evidence="3 4" id="KW-1015">Disulfide bond</keyword>
<dbReference type="SMART" id="SM00032">
    <property type="entry name" value="CCP"/>
    <property type="match status" value="6"/>
</dbReference>
<dbReference type="PROSITE" id="PS50923">
    <property type="entry name" value="SUSHI"/>
    <property type="match status" value="4"/>
</dbReference>
<feature type="disulfide bond" evidence="4">
    <location>
        <begin position="208"/>
        <end position="235"/>
    </location>
</feature>
<dbReference type="OrthoDB" id="9991441at2759"/>
<keyword evidence="4" id="KW-0768">Sushi</keyword>
<dbReference type="InterPro" id="IPR051277">
    <property type="entry name" value="SEZ6_CSMD_C4BPB_Regulators"/>
</dbReference>
<proteinExistence type="predicted"/>
<evidence type="ECO:0000313" key="7">
    <source>
        <dbReference type="EMBL" id="KAJ8038235.1"/>
    </source>
</evidence>
<feature type="domain" description="Sushi" evidence="6">
    <location>
        <begin position="67"/>
        <end position="126"/>
    </location>
</feature>
<feature type="domain" description="Sushi" evidence="6">
    <location>
        <begin position="437"/>
        <end position="500"/>
    </location>
</feature>
<feature type="chain" id="PRO_5040338382" evidence="5">
    <location>
        <begin position="21"/>
        <end position="503"/>
    </location>
</feature>
<organism evidence="7 8">
    <name type="scientific">Holothuria leucospilota</name>
    <name type="common">Black long sea cucumber</name>
    <name type="synonym">Mertensiothuria leucospilota</name>
    <dbReference type="NCBI Taxonomy" id="206669"/>
    <lineage>
        <taxon>Eukaryota</taxon>
        <taxon>Metazoa</taxon>
        <taxon>Echinodermata</taxon>
        <taxon>Eleutherozoa</taxon>
        <taxon>Echinozoa</taxon>
        <taxon>Holothuroidea</taxon>
        <taxon>Aspidochirotacea</taxon>
        <taxon>Aspidochirotida</taxon>
        <taxon>Holothuriidae</taxon>
        <taxon>Holothuria</taxon>
    </lineage>
</organism>
<accession>A0A9Q1HA18</accession>
<protein>
    <submittedName>
        <fullName evidence="7">Sushi, von Willebrand factor type A, EGF and pentraxin domain-containing protein 1</fullName>
    </submittedName>
</protein>
<name>A0A9Q1HA18_HOLLE</name>
<feature type="disulfide bond" evidence="4">
    <location>
        <begin position="97"/>
        <end position="124"/>
    </location>
</feature>
<keyword evidence="1 5" id="KW-0732">Signal</keyword>
<keyword evidence="8" id="KW-1185">Reference proteome</keyword>
<feature type="signal peptide" evidence="5">
    <location>
        <begin position="1"/>
        <end position="20"/>
    </location>
</feature>
<dbReference type="AlphaFoldDB" id="A0A9Q1HA18"/>
<dbReference type="InterPro" id="IPR035976">
    <property type="entry name" value="Sushi/SCR/CCP_sf"/>
</dbReference>
<keyword evidence="2" id="KW-0677">Repeat</keyword>